<organism evidence="5">
    <name type="scientific">Absidia glauca</name>
    <name type="common">Pin mould</name>
    <dbReference type="NCBI Taxonomy" id="4829"/>
    <lineage>
        <taxon>Eukaryota</taxon>
        <taxon>Fungi</taxon>
        <taxon>Fungi incertae sedis</taxon>
        <taxon>Mucoromycota</taxon>
        <taxon>Mucoromycotina</taxon>
        <taxon>Mucoromycetes</taxon>
        <taxon>Mucorales</taxon>
        <taxon>Cunninghamellaceae</taxon>
        <taxon>Absidia</taxon>
    </lineage>
</organism>
<feature type="transmembrane region" description="Helical" evidence="3">
    <location>
        <begin position="54"/>
        <end position="75"/>
    </location>
</feature>
<evidence type="ECO:0000313" key="5">
    <source>
        <dbReference type="EMBL" id="SAM04369.1"/>
    </source>
</evidence>
<feature type="domain" description="Major facilitator superfamily (MFS) profile" evidence="4">
    <location>
        <begin position="17"/>
        <end position="439"/>
    </location>
</feature>
<feature type="transmembrane region" description="Helical" evidence="3">
    <location>
        <begin position="87"/>
        <end position="106"/>
    </location>
</feature>
<feature type="transmembrane region" description="Helical" evidence="3">
    <location>
        <begin position="253"/>
        <end position="274"/>
    </location>
</feature>
<protein>
    <recommendedName>
        <fullName evidence="4">Major facilitator superfamily (MFS) profile domain-containing protein</fullName>
    </recommendedName>
</protein>
<dbReference type="GO" id="GO:0016020">
    <property type="term" value="C:membrane"/>
    <property type="evidence" value="ECO:0007669"/>
    <property type="project" value="UniProtKB-SubCell"/>
</dbReference>
<dbReference type="CDD" id="cd17355">
    <property type="entry name" value="MFS_YcxA_like"/>
    <property type="match status" value="1"/>
</dbReference>
<keyword evidence="3" id="KW-1133">Transmembrane helix</keyword>
<dbReference type="OMA" id="MDPMLSA"/>
<reference evidence="5" key="1">
    <citation type="submission" date="2016-04" db="EMBL/GenBank/DDBJ databases">
        <authorList>
            <person name="Evans L.H."/>
            <person name="Alamgir A."/>
            <person name="Owens N."/>
            <person name="Weber N.D."/>
            <person name="Virtaneva K."/>
            <person name="Barbian K."/>
            <person name="Babar A."/>
            <person name="Rosenke K."/>
        </authorList>
    </citation>
    <scope>NUCLEOTIDE SEQUENCE [LARGE SCALE GENOMIC DNA]</scope>
    <source>
        <strain evidence="5">CBS 101.48</strain>
    </source>
</reference>
<feature type="transmembrane region" description="Helical" evidence="3">
    <location>
        <begin position="112"/>
        <end position="136"/>
    </location>
</feature>
<dbReference type="Gene3D" id="1.20.1250.20">
    <property type="entry name" value="MFS general substrate transporter like domains"/>
    <property type="match status" value="2"/>
</dbReference>
<dbReference type="Pfam" id="PF07690">
    <property type="entry name" value="MFS_1"/>
    <property type="match status" value="1"/>
</dbReference>
<dbReference type="PANTHER" id="PTHR11360">
    <property type="entry name" value="MONOCARBOXYLATE TRANSPORTER"/>
    <property type="match status" value="1"/>
</dbReference>
<evidence type="ECO:0000259" key="4">
    <source>
        <dbReference type="PROSITE" id="PS50850"/>
    </source>
</evidence>
<evidence type="ECO:0000256" key="3">
    <source>
        <dbReference type="SAM" id="Phobius"/>
    </source>
</evidence>
<accession>A0A163MFB6</accession>
<dbReference type="InterPro" id="IPR020846">
    <property type="entry name" value="MFS_dom"/>
</dbReference>
<dbReference type="InParanoid" id="A0A163MFB6"/>
<dbReference type="SUPFAM" id="SSF103473">
    <property type="entry name" value="MFS general substrate transporter"/>
    <property type="match status" value="1"/>
</dbReference>
<feature type="transmembrane region" description="Helical" evidence="3">
    <location>
        <begin position="380"/>
        <end position="407"/>
    </location>
</feature>
<proteinExistence type="inferred from homology"/>
<dbReference type="STRING" id="4829.A0A163MFB6"/>
<keyword evidence="3" id="KW-0812">Transmembrane</keyword>
<feature type="transmembrane region" description="Helical" evidence="3">
    <location>
        <begin position="148"/>
        <end position="168"/>
    </location>
</feature>
<dbReference type="PROSITE" id="PS50850">
    <property type="entry name" value="MFS"/>
    <property type="match status" value="1"/>
</dbReference>
<dbReference type="PANTHER" id="PTHR11360:SF284">
    <property type="entry name" value="EG:103B4.3 PROTEIN-RELATED"/>
    <property type="match status" value="1"/>
</dbReference>
<feature type="transmembrane region" description="Helical" evidence="3">
    <location>
        <begin position="324"/>
        <end position="343"/>
    </location>
</feature>
<dbReference type="InterPro" id="IPR036259">
    <property type="entry name" value="MFS_trans_sf"/>
</dbReference>
<dbReference type="GO" id="GO:0022857">
    <property type="term" value="F:transmembrane transporter activity"/>
    <property type="evidence" value="ECO:0007669"/>
    <property type="project" value="InterPro"/>
</dbReference>
<keyword evidence="3" id="KW-0472">Membrane</keyword>
<dbReference type="AlphaFoldDB" id="A0A163MFB6"/>
<dbReference type="EMBL" id="LT554361">
    <property type="protein sequence ID" value="SAM04369.1"/>
    <property type="molecule type" value="Genomic_DNA"/>
</dbReference>
<dbReference type="InterPro" id="IPR011701">
    <property type="entry name" value="MFS"/>
</dbReference>
<comment type="similarity">
    <text evidence="2">Belongs to the major facilitator superfamily. Monocarboxylate porter (TC 2.A.1.13) family.</text>
</comment>
<evidence type="ECO:0000313" key="6">
    <source>
        <dbReference type="Proteomes" id="UP000078561"/>
    </source>
</evidence>
<dbReference type="OrthoDB" id="5567124at2759"/>
<evidence type="ECO:0000256" key="1">
    <source>
        <dbReference type="ARBA" id="ARBA00004141"/>
    </source>
</evidence>
<name>A0A163MFB6_ABSGL</name>
<dbReference type="InterPro" id="IPR050327">
    <property type="entry name" value="Proton-linked_MCT"/>
</dbReference>
<feature type="transmembrane region" description="Helical" evidence="3">
    <location>
        <begin position="349"/>
        <end position="368"/>
    </location>
</feature>
<feature type="transmembrane region" description="Helical" evidence="3">
    <location>
        <begin position="180"/>
        <end position="199"/>
    </location>
</feature>
<dbReference type="Proteomes" id="UP000078561">
    <property type="component" value="Unassembled WGS sequence"/>
</dbReference>
<feature type="transmembrane region" description="Helical" evidence="3">
    <location>
        <begin position="294"/>
        <end position="317"/>
    </location>
</feature>
<comment type="subcellular location">
    <subcellularLocation>
        <location evidence="1">Membrane</location>
        <topology evidence="1">Multi-pass membrane protein</topology>
    </subcellularLocation>
</comment>
<feature type="transmembrane region" description="Helical" evidence="3">
    <location>
        <begin position="12"/>
        <end position="34"/>
    </location>
</feature>
<feature type="transmembrane region" description="Helical" evidence="3">
    <location>
        <begin position="413"/>
        <end position="434"/>
    </location>
</feature>
<sequence>MSLPATPTRIQWMLESVWIASIAGALILWVSFGVRQSIGLFLLPVTTETGWDRTTFSIAAALMQLFWGCGQPFVVYLGERKFGFGKVIFASSLLYATSSWIMYGSPASSPGVFIFASALQGLAAGGNSFPIVLASVGRRIPAGSKYKSIVFGLVSSFGSFGQCCFLPMGRAMIGSLGWRWTFMTFGLMMAVMSPLSMFIQSVPPQKQDQDQATAPVDEEKRAAAKLEQEVAEFEKPKVVVNHEDMTLTQTLKFAFSSPTFILITLGFSVCGFHVAFLSTHLPAYLVDHDISSSLAAWVISVIGLGSVFGTISVGYICTRFRPKFVLTAIYLGRVFMLCIFYWVPTSLATVFSFSVIFGFLWLSTVPATTKFVGDMYGQKYLGTLTSITFVGHQIGAFCGAFVGGLVYDSMHNYSHMFYASIALACFASAANLLAPDEHPPQKPSK</sequence>
<keyword evidence="6" id="KW-1185">Reference proteome</keyword>
<gene>
    <name evidence="5" type="primary">ABSGL_10230.1 scaffold 11814</name>
</gene>
<evidence type="ECO:0000256" key="2">
    <source>
        <dbReference type="ARBA" id="ARBA00006727"/>
    </source>
</evidence>